<dbReference type="AlphaFoldDB" id="A0A3M7SZH9"/>
<name>A0A3M7SZH9_BRAPC</name>
<organism evidence="1 2">
    <name type="scientific">Brachionus plicatilis</name>
    <name type="common">Marine rotifer</name>
    <name type="synonym">Brachionus muelleri</name>
    <dbReference type="NCBI Taxonomy" id="10195"/>
    <lineage>
        <taxon>Eukaryota</taxon>
        <taxon>Metazoa</taxon>
        <taxon>Spiralia</taxon>
        <taxon>Gnathifera</taxon>
        <taxon>Rotifera</taxon>
        <taxon>Eurotatoria</taxon>
        <taxon>Monogononta</taxon>
        <taxon>Pseudotrocha</taxon>
        <taxon>Ploima</taxon>
        <taxon>Brachionidae</taxon>
        <taxon>Brachionus</taxon>
    </lineage>
</organism>
<sequence length="180" mass="21370">MCKSISVPAPHRFVCFLFESRIISQQKLHLKQSSSPHTRHTANSLGTFEQNLHFLFKYLLNKSEYEYDQLQSDAMFKKCKHLVSINNKFYYMAYIFAKLGYLKIRKITFRTELNAWVNLEKKKNFVKILTYLIQPLTNPKENSSGMNKNLPLFWLFPKSIDKTFARIINIIKFLLHIHFA</sequence>
<evidence type="ECO:0000313" key="1">
    <source>
        <dbReference type="EMBL" id="RNA41069.1"/>
    </source>
</evidence>
<evidence type="ECO:0000313" key="2">
    <source>
        <dbReference type="Proteomes" id="UP000276133"/>
    </source>
</evidence>
<reference evidence="1 2" key="1">
    <citation type="journal article" date="2018" name="Sci. Rep.">
        <title>Genomic signatures of local adaptation to the degree of environmental predictability in rotifers.</title>
        <authorList>
            <person name="Franch-Gras L."/>
            <person name="Hahn C."/>
            <person name="Garcia-Roger E.M."/>
            <person name="Carmona M.J."/>
            <person name="Serra M."/>
            <person name="Gomez A."/>
        </authorList>
    </citation>
    <scope>NUCLEOTIDE SEQUENCE [LARGE SCALE GENOMIC DNA]</scope>
    <source>
        <strain evidence="1">HYR1</strain>
    </source>
</reference>
<protein>
    <submittedName>
        <fullName evidence="1">Uncharacterized protein</fullName>
    </submittedName>
</protein>
<gene>
    <name evidence="1" type="ORF">BpHYR1_035069</name>
</gene>
<dbReference type="EMBL" id="REGN01000561">
    <property type="protein sequence ID" value="RNA41069.1"/>
    <property type="molecule type" value="Genomic_DNA"/>
</dbReference>
<keyword evidence="2" id="KW-1185">Reference proteome</keyword>
<dbReference type="Proteomes" id="UP000276133">
    <property type="component" value="Unassembled WGS sequence"/>
</dbReference>
<comment type="caution">
    <text evidence="1">The sequence shown here is derived from an EMBL/GenBank/DDBJ whole genome shotgun (WGS) entry which is preliminary data.</text>
</comment>
<proteinExistence type="predicted"/>
<accession>A0A3M7SZH9</accession>